<protein>
    <submittedName>
        <fullName evidence="3">Protein N-acetyltransferase, RimJ/RimL family</fullName>
    </submittedName>
</protein>
<dbReference type="EMBL" id="LAJF01000094">
    <property type="protein sequence ID" value="KKB82641.1"/>
    <property type="molecule type" value="Genomic_DNA"/>
</dbReference>
<sequence>MSDGIILETDRLVLCQWTASAVDEVFAMHSNPDVARFLDIEGRVYDRAKAAERVKGWIEELATTGLGKHRLIRKSDGEFVGRAGFSIYVTGAPEIGYTLARQHWGQGYASEIAIGLSDWLFATRADPHFIGFAHRDNLASRRVLEKIGMQPTHEDMVAEMPHQFYIKHRPVS</sequence>
<evidence type="ECO:0000259" key="1">
    <source>
        <dbReference type="PROSITE" id="PS51186"/>
    </source>
</evidence>
<dbReference type="SUPFAM" id="SSF55729">
    <property type="entry name" value="Acyl-CoA N-acyltransferases (Nat)"/>
    <property type="match status" value="1"/>
</dbReference>
<feature type="domain" description="N-acetyltransferase" evidence="1">
    <location>
        <begin position="20"/>
        <end position="170"/>
    </location>
</feature>
<dbReference type="InterPro" id="IPR051531">
    <property type="entry name" value="N-acetyltransferase"/>
</dbReference>
<dbReference type="PROSITE" id="PS51186">
    <property type="entry name" value="GNAT"/>
    <property type="match status" value="1"/>
</dbReference>
<organism evidence="2 4">
    <name type="scientific">Devosia limi DSM 17137</name>
    <dbReference type="NCBI Taxonomy" id="1121477"/>
    <lineage>
        <taxon>Bacteria</taxon>
        <taxon>Pseudomonadati</taxon>
        <taxon>Pseudomonadota</taxon>
        <taxon>Alphaproteobacteria</taxon>
        <taxon>Hyphomicrobiales</taxon>
        <taxon>Devosiaceae</taxon>
        <taxon>Devosia</taxon>
    </lineage>
</organism>
<evidence type="ECO:0000313" key="3">
    <source>
        <dbReference type="EMBL" id="SHE46494.1"/>
    </source>
</evidence>
<dbReference type="InterPro" id="IPR000182">
    <property type="entry name" value="GNAT_dom"/>
</dbReference>
<reference evidence="2 4" key="1">
    <citation type="submission" date="2015-03" db="EMBL/GenBank/DDBJ databases">
        <authorList>
            <person name="Hassan Y.I."/>
            <person name="Lepp D."/>
            <person name="Zhou T."/>
        </authorList>
    </citation>
    <scope>NUCLEOTIDE SEQUENCE [LARGE SCALE GENOMIC DNA]</scope>
    <source>
        <strain evidence="2 4">DSM 17137</strain>
    </source>
</reference>
<dbReference type="Gene3D" id="3.40.630.30">
    <property type="match status" value="1"/>
</dbReference>
<dbReference type="Proteomes" id="UP000033608">
    <property type="component" value="Unassembled WGS sequence"/>
</dbReference>
<evidence type="ECO:0000313" key="2">
    <source>
        <dbReference type="EMBL" id="KKB82641.1"/>
    </source>
</evidence>
<dbReference type="InterPro" id="IPR016181">
    <property type="entry name" value="Acyl_CoA_acyltransferase"/>
</dbReference>
<dbReference type="PANTHER" id="PTHR43792:SF13">
    <property type="entry name" value="ACETYLTRANSFERASE"/>
    <property type="match status" value="1"/>
</dbReference>
<accession>A0A0F5LJR3</accession>
<dbReference type="AlphaFoldDB" id="A0A0F5LJR3"/>
<dbReference type="GO" id="GO:0016747">
    <property type="term" value="F:acyltransferase activity, transferring groups other than amino-acyl groups"/>
    <property type="evidence" value="ECO:0007669"/>
    <property type="project" value="InterPro"/>
</dbReference>
<evidence type="ECO:0000313" key="5">
    <source>
        <dbReference type="Proteomes" id="UP000184533"/>
    </source>
</evidence>
<dbReference type="STRING" id="1121477.SAMN02745223_00455"/>
<dbReference type="EMBL" id="FQVC01000001">
    <property type="protein sequence ID" value="SHE46494.1"/>
    <property type="molecule type" value="Genomic_DNA"/>
</dbReference>
<name>A0A0F5LJR3_9HYPH</name>
<proteinExistence type="predicted"/>
<gene>
    <name evidence="3" type="ORF">SAMN02745223_00455</name>
    <name evidence="2" type="ORF">VW29_15900</name>
</gene>
<dbReference type="OrthoDB" id="6293260at2"/>
<reference evidence="3 5" key="2">
    <citation type="submission" date="2016-11" db="EMBL/GenBank/DDBJ databases">
        <authorList>
            <person name="Jaros S."/>
            <person name="Januszkiewicz K."/>
            <person name="Wedrychowicz H."/>
        </authorList>
    </citation>
    <scope>NUCLEOTIDE SEQUENCE [LARGE SCALE GENOMIC DNA]</scope>
    <source>
        <strain evidence="3 5">DSM 17137</strain>
    </source>
</reference>
<dbReference type="PATRIC" id="fig|1121477.3.peg.4353"/>
<dbReference type="Proteomes" id="UP000184533">
    <property type="component" value="Unassembled WGS sequence"/>
</dbReference>
<keyword evidence="4" id="KW-1185">Reference proteome</keyword>
<dbReference type="PANTHER" id="PTHR43792">
    <property type="entry name" value="GNAT FAMILY, PUTATIVE (AFU_ORTHOLOGUE AFUA_3G00765)-RELATED-RELATED"/>
    <property type="match status" value="1"/>
</dbReference>
<keyword evidence="3" id="KW-0808">Transferase</keyword>
<dbReference type="Pfam" id="PF13302">
    <property type="entry name" value="Acetyltransf_3"/>
    <property type="match status" value="1"/>
</dbReference>
<evidence type="ECO:0000313" key="4">
    <source>
        <dbReference type="Proteomes" id="UP000033608"/>
    </source>
</evidence>
<dbReference type="RefSeq" id="WP_046136270.1">
    <property type="nucleotide sequence ID" value="NZ_FQVC01000001.1"/>
</dbReference>